<dbReference type="Gene3D" id="3.40.50.1820">
    <property type="entry name" value="alpha/beta hydrolase"/>
    <property type="match status" value="1"/>
</dbReference>
<keyword evidence="4" id="KW-0378">Hydrolase</keyword>
<comment type="caution">
    <text evidence="4">The sequence shown here is derived from an EMBL/GenBank/DDBJ whole genome shotgun (WGS) entry which is preliminary data.</text>
</comment>
<feature type="domain" description="Serine aminopeptidase S33" evidence="3">
    <location>
        <begin position="61"/>
        <end position="158"/>
    </location>
</feature>
<feature type="transmembrane region" description="Helical" evidence="2">
    <location>
        <begin position="267"/>
        <end position="286"/>
    </location>
</feature>
<dbReference type="Pfam" id="PF12146">
    <property type="entry name" value="Hydrolase_4"/>
    <property type="match status" value="1"/>
</dbReference>
<organism evidence="4 5">
    <name type="scientific">Pseudonocardia humida</name>
    <dbReference type="NCBI Taxonomy" id="2800819"/>
    <lineage>
        <taxon>Bacteria</taxon>
        <taxon>Bacillati</taxon>
        <taxon>Actinomycetota</taxon>
        <taxon>Actinomycetes</taxon>
        <taxon>Pseudonocardiales</taxon>
        <taxon>Pseudonocardiaceae</taxon>
        <taxon>Pseudonocardia</taxon>
    </lineage>
</organism>
<keyword evidence="5" id="KW-1185">Reference proteome</keyword>
<evidence type="ECO:0000256" key="1">
    <source>
        <dbReference type="ARBA" id="ARBA00008645"/>
    </source>
</evidence>
<comment type="similarity">
    <text evidence="1">Belongs to the AB hydrolase superfamily.</text>
</comment>
<dbReference type="RefSeq" id="WP_252437653.1">
    <property type="nucleotide sequence ID" value="NZ_JAGSOV010000023.1"/>
</dbReference>
<feature type="transmembrane region" description="Helical" evidence="2">
    <location>
        <begin position="409"/>
        <end position="429"/>
    </location>
</feature>
<evidence type="ECO:0000259" key="3">
    <source>
        <dbReference type="Pfam" id="PF12146"/>
    </source>
</evidence>
<feature type="transmembrane region" description="Helical" evidence="2">
    <location>
        <begin position="342"/>
        <end position="360"/>
    </location>
</feature>
<feature type="transmembrane region" description="Helical" evidence="2">
    <location>
        <begin position="315"/>
        <end position="336"/>
    </location>
</feature>
<name>A0ABT0ZY78_9PSEU</name>
<evidence type="ECO:0000313" key="5">
    <source>
        <dbReference type="Proteomes" id="UP001165283"/>
    </source>
</evidence>
<feature type="transmembrane region" description="Helical" evidence="2">
    <location>
        <begin position="372"/>
        <end position="397"/>
    </location>
</feature>
<dbReference type="EMBL" id="JAGSOV010000023">
    <property type="protein sequence ID" value="MCO1655671.1"/>
    <property type="molecule type" value="Genomic_DNA"/>
</dbReference>
<dbReference type="InterPro" id="IPR050261">
    <property type="entry name" value="FrsA_esterase"/>
</dbReference>
<reference evidence="4" key="1">
    <citation type="submission" date="2021-04" db="EMBL/GenBank/DDBJ databases">
        <title>Pseudonocardia sp. nov., isolated from sandy soil of mangrove forest.</title>
        <authorList>
            <person name="Zan Z."/>
            <person name="Huang R."/>
            <person name="Liu W."/>
        </authorList>
    </citation>
    <scope>NUCLEOTIDE SEQUENCE</scope>
    <source>
        <strain evidence="4">S2-4</strain>
    </source>
</reference>
<feature type="transmembrane region" description="Helical" evidence="2">
    <location>
        <begin position="436"/>
        <end position="455"/>
    </location>
</feature>
<proteinExistence type="inferred from homology"/>
<keyword evidence="2" id="KW-0812">Transmembrane</keyword>
<protein>
    <submittedName>
        <fullName evidence="4">Alpha/beta fold hydrolase</fullName>
    </submittedName>
</protein>
<dbReference type="InterPro" id="IPR022742">
    <property type="entry name" value="Hydrolase_4"/>
</dbReference>
<accession>A0ABT0ZY78</accession>
<sequence>MISAEALRRAAVLLVAVLCAAAGVVGLVRADDGLRRVGTVVDGVPLETVSAGAATGRGPGVVVVHGFAGSTPLMRGFADTLARSGYVVVLLDAAGHGRSRVPFGSVPLVDDLATALRHLRGQPGVDPARVGLLGHSMGAGAVLAGAALDQGVAATVAISGGSGSDDGGPRVRNLLVLAGDLEFAGIRAAGPRLVRALHPGAEPDRTYGDPGAGTARRYAEIPGVEHVGVLFSAATHRAALDWFDAALDPRRAAAPVVVPLDRAGTALLLHLAAVLGFGALTTLVLLRRAPPVAAGGAAAPDPGAAAGGRSAVRPVLAPVAAAVGATLVMRVVPAGWLPVRVADYAVGWLAVFGLVLLGLGRRRPTPARPGPAPARAAFATVVLTASTVVGFAVPAQLGWAWSTPAGTRLWLLLPAFAAGALLVAGLEAVAGRRPVLGHAWAALVVVLGLTGAVLVGGAPSFVLFVAPLFAALLVWQARTAAVLRGAAMPVWSIAVVGGALLAWPLALTFPITA</sequence>
<dbReference type="InterPro" id="IPR029058">
    <property type="entry name" value="AB_hydrolase_fold"/>
</dbReference>
<feature type="transmembrane region" description="Helical" evidence="2">
    <location>
        <begin position="490"/>
        <end position="511"/>
    </location>
</feature>
<dbReference type="SUPFAM" id="SSF53474">
    <property type="entry name" value="alpha/beta-Hydrolases"/>
    <property type="match status" value="1"/>
</dbReference>
<keyword evidence="2" id="KW-0472">Membrane</keyword>
<dbReference type="PANTHER" id="PTHR22946">
    <property type="entry name" value="DIENELACTONE HYDROLASE DOMAIN-CONTAINING PROTEIN-RELATED"/>
    <property type="match status" value="1"/>
</dbReference>
<evidence type="ECO:0000313" key="4">
    <source>
        <dbReference type="EMBL" id="MCO1655671.1"/>
    </source>
</evidence>
<dbReference type="Proteomes" id="UP001165283">
    <property type="component" value="Unassembled WGS sequence"/>
</dbReference>
<evidence type="ECO:0000256" key="2">
    <source>
        <dbReference type="SAM" id="Phobius"/>
    </source>
</evidence>
<dbReference type="GO" id="GO:0016787">
    <property type="term" value="F:hydrolase activity"/>
    <property type="evidence" value="ECO:0007669"/>
    <property type="project" value="UniProtKB-KW"/>
</dbReference>
<keyword evidence="2" id="KW-1133">Transmembrane helix</keyword>
<gene>
    <name evidence="4" type="ORF">KDL28_11475</name>
</gene>